<feature type="transmembrane region" description="Helical" evidence="12">
    <location>
        <begin position="31"/>
        <end position="53"/>
    </location>
</feature>
<dbReference type="InterPro" id="IPR046342">
    <property type="entry name" value="CBS_dom_sf"/>
</dbReference>
<reference evidence="13" key="2">
    <citation type="submission" date="2025-09" db="UniProtKB">
        <authorList>
            <consortium name="Ensembl"/>
        </authorList>
    </citation>
    <scope>IDENTIFICATION</scope>
</reference>
<proteinExistence type="predicted"/>
<dbReference type="Pfam" id="PF00654">
    <property type="entry name" value="Voltage_CLC"/>
    <property type="match status" value="1"/>
</dbReference>
<dbReference type="Ensembl" id="ENSEBUT00000017583.1">
    <property type="protein sequence ID" value="ENSEBUP00000017007.1"/>
    <property type="gene ID" value="ENSEBUG00000010648.1"/>
</dbReference>
<dbReference type="InterPro" id="IPR050970">
    <property type="entry name" value="Cl_channel_volt-gated"/>
</dbReference>
<comment type="subcellular location">
    <subcellularLocation>
        <location evidence="1">Membrane</location>
        <topology evidence="1">Multi-pass membrane protein</topology>
    </subcellularLocation>
</comment>
<dbReference type="InterPro" id="IPR001807">
    <property type="entry name" value="ClC"/>
</dbReference>
<name>A0A8C4QKS2_EPTBU</name>
<evidence type="ECO:0000256" key="8">
    <source>
        <dbReference type="ARBA" id="ARBA00023136"/>
    </source>
</evidence>
<keyword evidence="9" id="KW-0407">Ion channel</keyword>
<evidence type="ECO:0000256" key="2">
    <source>
        <dbReference type="ARBA" id="ARBA00022448"/>
    </source>
</evidence>
<keyword evidence="14" id="KW-1185">Reference proteome</keyword>
<keyword evidence="8 12" id="KW-0472">Membrane</keyword>
<dbReference type="GO" id="GO:0034707">
    <property type="term" value="C:chloride channel complex"/>
    <property type="evidence" value="ECO:0007669"/>
    <property type="project" value="UniProtKB-KW"/>
</dbReference>
<keyword evidence="9" id="KW-0869">Chloride channel</keyword>
<dbReference type="FunFam" id="1.10.3080.10:FF:000033">
    <property type="entry name" value="Chloride channel, voltage-sensitive 1"/>
    <property type="match status" value="1"/>
</dbReference>
<keyword evidence="6" id="KW-0406">Ion transport</keyword>
<reference evidence="13" key="1">
    <citation type="submission" date="2025-08" db="UniProtKB">
        <authorList>
            <consortium name="Ensembl"/>
        </authorList>
    </citation>
    <scope>IDENTIFICATION</scope>
</reference>
<evidence type="ECO:0000256" key="12">
    <source>
        <dbReference type="SAM" id="Phobius"/>
    </source>
</evidence>
<feature type="transmembrane region" description="Helical" evidence="12">
    <location>
        <begin position="172"/>
        <end position="191"/>
    </location>
</feature>
<dbReference type="PANTHER" id="PTHR45720:SF10">
    <property type="entry name" value="CHLORIDE CHANNEL PROTEIN 2"/>
    <property type="match status" value="1"/>
</dbReference>
<keyword evidence="2" id="KW-0813">Transport</keyword>
<accession>A0A8C4QKS2</accession>
<evidence type="ECO:0000256" key="10">
    <source>
        <dbReference type="ARBA" id="ARBA00023214"/>
    </source>
</evidence>
<evidence type="ECO:0000256" key="5">
    <source>
        <dbReference type="ARBA" id="ARBA00022989"/>
    </source>
</evidence>
<feature type="transmembrane region" description="Helical" evidence="12">
    <location>
        <begin position="74"/>
        <end position="93"/>
    </location>
</feature>
<dbReference type="SUPFAM" id="SSF81340">
    <property type="entry name" value="Clc chloride channel"/>
    <property type="match status" value="1"/>
</dbReference>
<protein>
    <submittedName>
        <fullName evidence="13">Chloride channel, voltage-sensitive 1b</fullName>
    </submittedName>
</protein>
<dbReference type="FunFam" id="3.10.580.10:FF:000019">
    <property type="entry name" value="Chloride voltage-gated channel 2"/>
    <property type="match status" value="1"/>
</dbReference>
<evidence type="ECO:0000256" key="6">
    <source>
        <dbReference type="ARBA" id="ARBA00023065"/>
    </source>
</evidence>
<feature type="compositionally biased region" description="Polar residues" evidence="11">
    <location>
        <begin position="418"/>
        <end position="445"/>
    </location>
</feature>
<dbReference type="PRINTS" id="PR00762">
    <property type="entry name" value="CLCHANNEL"/>
</dbReference>
<dbReference type="Proteomes" id="UP000694388">
    <property type="component" value="Unplaced"/>
</dbReference>
<feature type="transmembrane region" description="Helical" evidence="12">
    <location>
        <begin position="211"/>
        <end position="234"/>
    </location>
</feature>
<evidence type="ECO:0000256" key="3">
    <source>
        <dbReference type="ARBA" id="ARBA00022692"/>
    </source>
</evidence>
<dbReference type="PANTHER" id="PTHR45720">
    <property type="entry name" value="CHLORIDE CHANNEL PROTEIN 2"/>
    <property type="match status" value="1"/>
</dbReference>
<dbReference type="InterPro" id="IPR014743">
    <property type="entry name" value="Cl-channel_core"/>
</dbReference>
<evidence type="ECO:0000313" key="13">
    <source>
        <dbReference type="Ensembl" id="ENSEBUP00000017007.1"/>
    </source>
</evidence>
<sequence length="594" mass="66272">MLCYFLSCAETITALFKTNFRIDFPFDLQELPAFVVIGLVCGFAGALFVYFNRMIVLLFRKNKTLNNFFMKKRLLFPATVTFIIATLTFPAGFGQFMAGQLTQRETISTLFDNRTWVKQGVPLEMGDYGNSSVWRNPRTNIFVSLLVFILMKFWMSALATTMPVPCGSFMPVFVIGAAFGRLVGESMAAWFPEGIHADDRVYRIVPGGYAVVGAAALSGAVTHTVSTSVICFELTGQISHILPVLIAVILANAVAQALQPSLYDSVILIKKLPYLPDLGLHAIEMYNIFVEDIMVRDVKYVSYICKYQDLNNLLQCSTLKTFPLVDSSESMILLGSVERTELQAMLLRQLDKQRLLNELNQRGQVEPDTELLPQEKPLNGAIPHCVEEQLVRPERKRKLKSALKQPSSSPDQRDGDSDSTGGLRSLICSSPIDQESENAANSEPSGNRRAKKVKICVLDDYDLADHMSAAEVQEWEKQQLEYATEFDLCRIDPSPFQLVERTSLHKTHTLFSLLGLHHAYVTSIGKLVGVVALKELQKAIEGSITGKGLKLRPPLASFRKSSSSTSETEILCEHRPHCVMQMEMRASDTDEQSL</sequence>
<keyword evidence="3 12" id="KW-0812">Transmembrane</keyword>
<keyword evidence="7" id="KW-0129">CBS domain</keyword>
<dbReference type="AlphaFoldDB" id="A0A8C4QKS2"/>
<evidence type="ECO:0000256" key="11">
    <source>
        <dbReference type="SAM" id="MobiDB-lite"/>
    </source>
</evidence>
<dbReference type="SUPFAM" id="SSF54631">
    <property type="entry name" value="CBS-domain pair"/>
    <property type="match status" value="1"/>
</dbReference>
<evidence type="ECO:0000256" key="1">
    <source>
        <dbReference type="ARBA" id="ARBA00004141"/>
    </source>
</evidence>
<feature type="transmembrane region" description="Helical" evidence="12">
    <location>
        <begin position="241"/>
        <end position="258"/>
    </location>
</feature>
<dbReference type="CDD" id="cd04591">
    <property type="entry name" value="CBS_pair_voltage-gated_CLC_euk_bac"/>
    <property type="match status" value="1"/>
</dbReference>
<keyword evidence="5 12" id="KW-1133">Transmembrane helix</keyword>
<dbReference type="GO" id="GO:0005886">
    <property type="term" value="C:plasma membrane"/>
    <property type="evidence" value="ECO:0007669"/>
    <property type="project" value="TreeGrafter"/>
</dbReference>
<dbReference type="Gene3D" id="3.10.580.10">
    <property type="entry name" value="CBS-domain"/>
    <property type="match status" value="2"/>
</dbReference>
<dbReference type="GO" id="GO:0005247">
    <property type="term" value="F:voltage-gated chloride channel activity"/>
    <property type="evidence" value="ECO:0007669"/>
    <property type="project" value="TreeGrafter"/>
</dbReference>
<feature type="region of interest" description="Disordered" evidence="11">
    <location>
        <begin position="396"/>
        <end position="446"/>
    </location>
</feature>
<organism evidence="13 14">
    <name type="scientific">Eptatretus burgeri</name>
    <name type="common">Inshore hagfish</name>
    <dbReference type="NCBI Taxonomy" id="7764"/>
    <lineage>
        <taxon>Eukaryota</taxon>
        <taxon>Metazoa</taxon>
        <taxon>Chordata</taxon>
        <taxon>Craniata</taxon>
        <taxon>Vertebrata</taxon>
        <taxon>Cyclostomata</taxon>
        <taxon>Myxini</taxon>
        <taxon>Myxiniformes</taxon>
        <taxon>Myxinidae</taxon>
        <taxon>Eptatretinae</taxon>
        <taxon>Eptatretus</taxon>
    </lineage>
</organism>
<keyword evidence="10" id="KW-0868">Chloride</keyword>
<evidence type="ECO:0000313" key="14">
    <source>
        <dbReference type="Proteomes" id="UP000694388"/>
    </source>
</evidence>
<keyword evidence="4" id="KW-0677">Repeat</keyword>
<dbReference type="Gene3D" id="1.10.3080.10">
    <property type="entry name" value="Clc chloride channel"/>
    <property type="match status" value="1"/>
</dbReference>
<evidence type="ECO:0000256" key="7">
    <source>
        <dbReference type="ARBA" id="ARBA00023122"/>
    </source>
</evidence>
<feature type="transmembrane region" description="Helical" evidence="12">
    <location>
        <begin position="141"/>
        <end position="160"/>
    </location>
</feature>
<evidence type="ECO:0000256" key="4">
    <source>
        <dbReference type="ARBA" id="ARBA00022737"/>
    </source>
</evidence>
<dbReference type="GeneTree" id="ENSGT00940000157383"/>
<evidence type="ECO:0000256" key="9">
    <source>
        <dbReference type="ARBA" id="ARBA00023173"/>
    </source>
</evidence>